<accession>A0ABU9U3H8</accession>
<evidence type="ECO:0000313" key="2">
    <source>
        <dbReference type="Proteomes" id="UP001388366"/>
    </source>
</evidence>
<name>A0ABU9U3H8_9GAMM</name>
<dbReference type="RefSeq" id="WP_342884031.1">
    <property type="nucleotide sequence ID" value="NZ_JBBMQU010000021.1"/>
</dbReference>
<dbReference type="EMBL" id="JBBMQU010000021">
    <property type="protein sequence ID" value="MEM5551585.1"/>
    <property type="molecule type" value="Genomic_DNA"/>
</dbReference>
<keyword evidence="2" id="KW-1185">Reference proteome</keyword>
<reference evidence="1 2" key="1">
    <citation type="submission" date="2024-03" db="EMBL/GenBank/DDBJ databases">
        <title>Community enrichment and isolation of bacterial strains for fucoidan degradation.</title>
        <authorList>
            <person name="Sichert A."/>
        </authorList>
    </citation>
    <scope>NUCLEOTIDE SEQUENCE [LARGE SCALE GENOMIC DNA]</scope>
    <source>
        <strain evidence="1 2">AS81</strain>
    </source>
</reference>
<gene>
    <name evidence="1" type="ORF">WNY63_12670</name>
</gene>
<evidence type="ECO:0000313" key="1">
    <source>
        <dbReference type="EMBL" id="MEM5551585.1"/>
    </source>
</evidence>
<dbReference type="Proteomes" id="UP001388366">
    <property type="component" value="Unassembled WGS sequence"/>
</dbReference>
<organism evidence="1 2">
    <name type="scientific">Pseudoalteromonas neustonica</name>
    <dbReference type="NCBI Taxonomy" id="1840331"/>
    <lineage>
        <taxon>Bacteria</taxon>
        <taxon>Pseudomonadati</taxon>
        <taxon>Pseudomonadota</taxon>
        <taxon>Gammaproteobacteria</taxon>
        <taxon>Alteromonadales</taxon>
        <taxon>Pseudoalteromonadaceae</taxon>
        <taxon>Pseudoalteromonas</taxon>
    </lineage>
</organism>
<proteinExistence type="predicted"/>
<comment type="caution">
    <text evidence="1">The sequence shown here is derived from an EMBL/GenBank/DDBJ whole genome shotgun (WGS) entry which is preliminary data.</text>
</comment>
<sequence>MDLDHWIRRRIRMCYWRRWRSL</sequence>
<protein>
    <submittedName>
        <fullName evidence="1">Uncharacterized protein</fullName>
    </submittedName>
</protein>